<dbReference type="PANTHER" id="PTHR37950">
    <property type="entry name" value="4-HYDROXYPHENYLACETATE CATABOLISM PROTEIN"/>
    <property type="match status" value="1"/>
</dbReference>
<dbReference type="Gene3D" id="3.30.429.10">
    <property type="entry name" value="Macrophage Migration Inhibitory Factor"/>
    <property type="match status" value="1"/>
</dbReference>
<evidence type="ECO:0000313" key="1">
    <source>
        <dbReference type="EMBL" id="KAB2337986.1"/>
    </source>
</evidence>
<dbReference type="EMBL" id="WBMT01000039">
    <property type="protein sequence ID" value="KAB2337986.1"/>
    <property type="molecule type" value="Genomic_DNA"/>
</dbReference>
<dbReference type="Pfam" id="PF02962">
    <property type="entry name" value="CHMI"/>
    <property type="match status" value="1"/>
</dbReference>
<dbReference type="InterPro" id="IPR004220">
    <property type="entry name" value="5-COMe_2-OHmuconate_Isoase"/>
</dbReference>
<name>A0A6H9Y8Y0_9ACTN</name>
<keyword evidence="2" id="KW-1185">Reference proteome</keyword>
<dbReference type="AlphaFoldDB" id="A0A6H9Y8Y0"/>
<proteinExistence type="predicted"/>
<sequence length="120" mass="13043">MPQITVEYSAQLAERFDRRAFALALHAEASALIDSTLSSFKTRFHRLDEVVIGAGAETDAMVHVDLAILPGRSPETKQKLGQTALDLLVDHLGDAGGLSTQATVKVRDLEGGHYHKHVLQ</sequence>
<dbReference type="OrthoDB" id="7203947at2"/>
<gene>
    <name evidence="1" type="ORF">F8566_49100</name>
</gene>
<dbReference type="InterPro" id="IPR014347">
    <property type="entry name" value="Tautomerase/MIF_sf"/>
</dbReference>
<dbReference type="PANTHER" id="PTHR37950:SF1">
    <property type="entry name" value="4-HYDROXYPHENYLACETATE CATABOLISM PROTEIN"/>
    <property type="match status" value="1"/>
</dbReference>
<protein>
    <submittedName>
        <fullName evidence="1">Isomerase</fullName>
    </submittedName>
</protein>
<dbReference type="Proteomes" id="UP000468735">
    <property type="component" value="Unassembled WGS sequence"/>
</dbReference>
<evidence type="ECO:0000313" key="2">
    <source>
        <dbReference type="Proteomes" id="UP000468735"/>
    </source>
</evidence>
<comment type="caution">
    <text evidence="1">The sequence shown here is derived from an EMBL/GenBank/DDBJ whole genome shotgun (WGS) entry which is preliminary data.</text>
</comment>
<accession>A0A6H9Y8Y0</accession>
<dbReference type="RefSeq" id="WP_151571315.1">
    <property type="nucleotide sequence ID" value="NZ_WBMT01000039.1"/>
</dbReference>
<organism evidence="1 2">
    <name type="scientific">Actinomadura rudentiformis</name>
    <dbReference type="NCBI Taxonomy" id="359158"/>
    <lineage>
        <taxon>Bacteria</taxon>
        <taxon>Bacillati</taxon>
        <taxon>Actinomycetota</taxon>
        <taxon>Actinomycetes</taxon>
        <taxon>Streptosporangiales</taxon>
        <taxon>Thermomonosporaceae</taxon>
        <taxon>Actinomadura</taxon>
    </lineage>
</organism>
<reference evidence="1 2" key="1">
    <citation type="submission" date="2019-09" db="EMBL/GenBank/DDBJ databases">
        <title>Actinomadura physcomitrii sp. nov., a novel actinomycete isolated from moss [Physcomitrium sphaericum (Ludw) Fuernr].</title>
        <authorList>
            <person name="Zhuang X."/>
            <person name="Liu C."/>
        </authorList>
    </citation>
    <scope>NUCLEOTIDE SEQUENCE [LARGE SCALE GENOMIC DNA]</scope>
    <source>
        <strain evidence="1 2">HMC1</strain>
    </source>
</reference>
<dbReference type="SUPFAM" id="SSF55331">
    <property type="entry name" value="Tautomerase/MIF"/>
    <property type="match status" value="1"/>
</dbReference>
<keyword evidence="1" id="KW-0413">Isomerase</keyword>
<dbReference type="GO" id="GO:0008704">
    <property type="term" value="F:5-carboxymethyl-2-hydroxymuconate delta-isomerase activity"/>
    <property type="evidence" value="ECO:0007669"/>
    <property type="project" value="InterPro"/>
</dbReference>